<dbReference type="Gene3D" id="3.30.565.10">
    <property type="entry name" value="Histidine kinase-like ATPase, C-terminal domain"/>
    <property type="match status" value="1"/>
</dbReference>
<feature type="transmembrane region" description="Helical" evidence="5">
    <location>
        <begin position="204"/>
        <end position="222"/>
    </location>
</feature>
<evidence type="ECO:0000313" key="7">
    <source>
        <dbReference type="EMBL" id="AZZ38496.1"/>
    </source>
</evidence>
<keyword evidence="5" id="KW-0472">Membrane</keyword>
<gene>
    <name evidence="7" type="ORF">C0Z10_00615</name>
</gene>
<keyword evidence="5" id="KW-1133">Transmembrane helix</keyword>
<organism evidence="7 8">
    <name type="scientific">Acidipropionibacterium jensenii</name>
    <dbReference type="NCBI Taxonomy" id="1749"/>
    <lineage>
        <taxon>Bacteria</taxon>
        <taxon>Bacillati</taxon>
        <taxon>Actinomycetota</taxon>
        <taxon>Actinomycetes</taxon>
        <taxon>Propionibacteriales</taxon>
        <taxon>Propionibacteriaceae</taxon>
        <taxon>Acidipropionibacterium</taxon>
    </lineage>
</organism>
<dbReference type="PANTHER" id="PTHR24421:SF63">
    <property type="entry name" value="SENSOR HISTIDINE KINASE DESK"/>
    <property type="match status" value="1"/>
</dbReference>
<dbReference type="InterPro" id="IPR036890">
    <property type="entry name" value="HATPase_C_sf"/>
</dbReference>
<dbReference type="GO" id="GO:0046983">
    <property type="term" value="F:protein dimerization activity"/>
    <property type="evidence" value="ECO:0007669"/>
    <property type="project" value="InterPro"/>
</dbReference>
<protein>
    <submittedName>
        <fullName evidence="7">Two-component sensor histidine kinase</fullName>
    </submittedName>
</protein>
<evidence type="ECO:0000256" key="4">
    <source>
        <dbReference type="SAM" id="MobiDB-lite"/>
    </source>
</evidence>
<dbReference type="SUPFAM" id="SSF55874">
    <property type="entry name" value="ATPase domain of HSP90 chaperone/DNA topoisomerase II/histidine kinase"/>
    <property type="match status" value="1"/>
</dbReference>
<feature type="transmembrane region" description="Helical" evidence="5">
    <location>
        <begin position="136"/>
        <end position="166"/>
    </location>
</feature>
<keyword evidence="1" id="KW-0808">Transferase</keyword>
<sequence length="452" mass="48523">MAGRLRLRCGMADEPRHRSGLIPGPWPVVRLPGEGTMTGRGMVEQTGATMTGTGRSRTIGGLRLPPGRRSPRGLVWFLFWFLCLPSVVESALAVGGARCWIALTATVIALCAFTVGCWYSVGWLRETGEVPAGQIWPWLSILLAGGAVVISTLGSGGLALLVYPVILIGLDFSWRVTAAIGLLLALVLYLSLRIWTHFPDLQGWAFAVLSGGTGAAFGRIGAQRRHQRELLQRREHELEIADTRNQMARDLHDLLGHSLTAISVKAELAERLIDVDPLRARAELSDVRSLTRSALAEVRATVNDYRDVSLAAEIGRAHQMLDAAQIRHELPGAIDQVPEDLRTLFAWALREGVTNVVRHSGARHCRVELSATSITVTDDGDGVASSSGDSSGGNGIAGLRQRAAEAAAVVRTGPAPEGTPARPGFRLVVGRPEAMESAPGRPHSKDRARETA</sequence>
<feature type="transmembrane region" description="Helical" evidence="5">
    <location>
        <begin position="73"/>
        <end position="94"/>
    </location>
</feature>
<dbReference type="AlphaFoldDB" id="A0A3Q9UHT3"/>
<dbReference type="PANTHER" id="PTHR24421">
    <property type="entry name" value="NITRATE/NITRITE SENSOR PROTEIN NARX-RELATED"/>
    <property type="match status" value="1"/>
</dbReference>
<keyword evidence="2 7" id="KW-0418">Kinase</keyword>
<dbReference type="Proteomes" id="UP000285875">
    <property type="component" value="Chromosome"/>
</dbReference>
<dbReference type="EMBL" id="CP025570">
    <property type="protein sequence ID" value="AZZ38496.1"/>
    <property type="molecule type" value="Genomic_DNA"/>
</dbReference>
<evidence type="ECO:0000256" key="3">
    <source>
        <dbReference type="ARBA" id="ARBA00023012"/>
    </source>
</evidence>
<dbReference type="KEGG" id="aji:C0Z10_00615"/>
<dbReference type="GO" id="GO:0000155">
    <property type="term" value="F:phosphorelay sensor kinase activity"/>
    <property type="evidence" value="ECO:0007669"/>
    <property type="project" value="InterPro"/>
</dbReference>
<dbReference type="GO" id="GO:0016020">
    <property type="term" value="C:membrane"/>
    <property type="evidence" value="ECO:0007669"/>
    <property type="project" value="InterPro"/>
</dbReference>
<dbReference type="Gene3D" id="1.20.5.1930">
    <property type="match status" value="1"/>
</dbReference>
<feature type="transmembrane region" description="Helical" evidence="5">
    <location>
        <begin position="100"/>
        <end position="124"/>
    </location>
</feature>
<reference evidence="8" key="1">
    <citation type="submission" date="2017-12" db="EMBL/GenBank/DDBJ databases">
        <title>Whole genome sequencing of Acidipropionibacterium jensenii strains JS279 and JS280.</title>
        <authorList>
            <person name="Deptula P."/>
            <person name="Laine P."/>
            <person name="Smolander O.-P."/>
            <person name="Paulin L."/>
            <person name="Auvinen P."/>
            <person name="Varmanen P."/>
        </authorList>
    </citation>
    <scope>NUCLEOTIDE SEQUENCE [LARGE SCALE GENOMIC DNA]</scope>
    <source>
        <strain evidence="8">JS280</strain>
    </source>
</reference>
<evidence type="ECO:0000256" key="2">
    <source>
        <dbReference type="ARBA" id="ARBA00022777"/>
    </source>
</evidence>
<dbReference type="Pfam" id="PF07730">
    <property type="entry name" value="HisKA_3"/>
    <property type="match status" value="1"/>
</dbReference>
<dbReference type="InterPro" id="IPR011712">
    <property type="entry name" value="Sig_transdc_His_kin_sub3_dim/P"/>
</dbReference>
<keyword evidence="5" id="KW-0812">Transmembrane</keyword>
<evidence type="ECO:0000256" key="1">
    <source>
        <dbReference type="ARBA" id="ARBA00022679"/>
    </source>
</evidence>
<feature type="region of interest" description="Disordered" evidence="4">
    <location>
        <begin position="408"/>
        <end position="452"/>
    </location>
</feature>
<name>A0A3Q9UHT3_9ACTN</name>
<feature type="compositionally biased region" description="Basic and acidic residues" evidence="4">
    <location>
        <begin position="443"/>
        <end position="452"/>
    </location>
</feature>
<evidence type="ECO:0000256" key="5">
    <source>
        <dbReference type="SAM" id="Phobius"/>
    </source>
</evidence>
<keyword evidence="3" id="KW-0902">Two-component regulatory system</keyword>
<dbReference type="InterPro" id="IPR050482">
    <property type="entry name" value="Sensor_HK_TwoCompSys"/>
</dbReference>
<evidence type="ECO:0000313" key="8">
    <source>
        <dbReference type="Proteomes" id="UP000285875"/>
    </source>
</evidence>
<proteinExistence type="predicted"/>
<feature type="transmembrane region" description="Helical" evidence="5">
    <location>
        <begin position="172"/>
        <end position="192"/>
    </location>
</feature>
<evidence type="ECO:0000259" key="6">
    <source>
        <dbReference type="Pfam" id="PF07730"/>
    </source>
</evidence>
<accession>A0A3Q9UHT3</accession>
<feature type="domain" description="Signal transduction histidine kinase subgroup 3 dimerisation and phosphoacceptor" evidence="6">
    <location>
        <begin position="244"/>
        <end position="309"/>
    </location>
</feature>